<accession>A0A2I0W4S7</accession>
<dbReference type="Proteomes" id="UP000233837">
    <property type="component" value="Unassembled WGS sequence"/>
</dbReference>
<feature type="region of interest" description="Disordered" evidence="1">
    <location>
        <begin position="1"/>
        <end position="25"/>
    </location>
</feature>
<protein>
    <submittedName>
        <fullName evidence="2">Uncharacterized protein</fullName>
    </submittedName>
</protein>
<dbReference type="AlphaFoldDB" id="A0A2I0W4S7"/>
<dbReference type="EMBL" id="KZ502922">
    <property type="protein sequence ID" value="PKU70664.1"/>
    <property type="molecule type" value="Genomic_DNA"/>
</dbReference>
<evidence type="ECO:0000313" key="2">
    <source>
        <dbReference type="EMBL" id="PKU70664.1"/>
    </source>
</evidence>
<evidence type="ECO:0000313" key="3">
    <source>
        <dbReference type="Proteomes" id="UP000233837"/>
    </source>
</evidence>
<proteinExistence type="predicted"/>
<sequence>MSTTGHGRHSALRILKGRRGRTRHRSTCGALPATGPYLQLSCFQGWQAVKKKR</sequence>
<reference evidence="2 3" key="2">
    <citation type="journal article" date="2017" name="Nature">
        <title>The Apostasia genome and the evolution of orchids.</title>
        <authorList>
            <person name="Zhang G.Q."/>
            <person name="Liu K.W."/>
            <person name="Li Z."/>
            <person name="Lohaus R."/>
            <person name="Hsiao Y.Y."/>
            <person name="Niu S.C."/>
            <person name="Wang J.Y."/>
            <person name="Lin Y.C."/>
            <person name="Xu Q."/>
            <person name="Chen L.J."/>
            <person name="Yoshida K."/>
            <person name="Fujiwara S."/>
            <person name="Wang Z.W."/>
            <person name="Zhang Y.Q."/>
            <person name="Mitsuda N."/>
            <person name="Wang M."/>
            <person name="Liu G.H."/>
            <person name="Pecoraro L."/>
            <person name="Huang H.X."/>
            <person name="Xiao X.J."/>
            <person name="Lin M."/>
            <person name="Wu X.Y."/>
            <person name="Wu W.L."/>
            <person name="Chen Y.Y."/>
            <person name="Chang S.B."/>
            <person name="Sakamoto S."/>
            <person name="Ohme-Takagi M."/>
            <person name="Yagi M."/>
            <person name="Zeng S.J."/>
            <person name="Shen C.Y."/>
            <person name="Yeh C.M."/>
            <person name="Luo Y.B."/>
            <person name="Tsai W.C."/>
            <person name="Van de Peer Y."/>
            <person name="Liu Z.J."/>
        </authorList>
    </citation>
    <scope>NUCLEOTIDE SEQUENCE [LARGE SCALE GENOMIC DNA]</scope>
    <source>
        <tissue evidence="2">The whole plant</tissue>
    </source>
</reference>
<organism evidence="2 3">
    <name type="scientific">Dendrobium catenatum</name>
    <dbReference type="NCBI Taxonomy" id="906689"/>
    <lineage>
        <taxon>Eukaryota</taxon>
        <taxon>Viridiplantae</taxon>
        <taxon>Streptophyta</taxon>
        <taxon>Embryophyta</taxon>
        <taxon>Tracheophyta</taxon>
        <taxon>Spermatophyta</taxon>
        <taxon>Magnoliopsida</taxon>
        <taxon>Liliopsida</taxon>
        <taxon>Asparagales</taxon>
        <taxon>Orchidaceae</taxon>
        <taxon>Epidendroideae</taxon>
        <taxon>Malaxideae</taxon>
        <taxon>Dendrobiinae</taxon>
        <taxon>Dendrobium</taxon>
    </lineage>
</organism>
<keyword evidence="3" id="KW-1185">Reference proteome</keyword>
<reference evidence="2 3" key="1">
    <citation type="journal article" date="2016" name="Sci. Rep.">
        <title>The Dendrobium catenatum Lindl. genome sequence provides insights into polysaccharide synthase, floral development and adaptive evolution.</title>
        <authorList>
            <person name="Zhang G.Q."/>
            <person name="Xu Q."/>
            <person name="Bian C."/>
            <person name="Tsai W.C."/>
            <person name="Yeh C.M."/>
            <person name="Liu K.W."/>
            <person name="Yoshida K."/>
            <person name="Zhang L.S."/>
            <person name="Chang S.B."/>
            <person name="Chen F."/>
            <person name="Shi Y."/>
            <person name="Su Y.Y."/>
            <person name="Zhang Y.Q."/>
            <person name="Chen L.J."/>
            <person name="Yin Y."/>
            <person name="Lin M."/>
            <person name="Huang H."/>
            <person name="Deng H."/>
            <person name="Wang Z.W."/>
            <person name="Zhu S.L."/>
            <person name="Zhao X."/>
            <person name="Deng C."/>
            <person name="Niu S.C."/>
            <person name="Huang J."/>
            <person name="Wang M."/>
            <person name="Liu G.H."/>
            <person name="Yang H.J."/>
            <person name="Xiao X.J."/>
            <person name="Hsiao Y.Y."/>
            <person name="Wu W.L."/>
            <person name="Chen Y.Y."/>
            <person name="Mitsuda N."/>
            <person name="Ohme-Takagi M."/>
            <person name="Luo Y.B."/>
            <person name="Van de Peer Y."/>
            <person name="Liu Z.J."/>
        </authorList>
    </citation>
    <scope>NUCLEOTIDE SEQUENCE [LARGE SCALE GENOMIC DNA]</scope>
    <source>
        <tissue evidence="2">The whole plant</tissue>
    </source>
</reference>
<name>A0A2I0W4S7_9ASPA</name>
<evidence type="ECO:0000256" key="1">
    <source>
        <dbReference type="SAM" id="MobiDB-lite"/>
    </source>
</evidence>
<gene>
    <name evidence="2" type="ORF">MA16_Dca025944</name>
</gene>